<dbReference type="EMBL" id="PP938272">
    <property type="protein sequence ID" value="XCA48754.1"/>
    <property type="molecule type" value="Genomic_DNA"/>
</dbReference>
<organism evidence="2">
    <name type="scientific">Bacillus phage PHBA67-T</name>
    <dbReference type="NCBI Taxonomy" id="3233536"/>
    <lineage>
        <taxon>Viruses</taxon>
        <taxon>Duplodnaviria</taxon>
        <taxon>Heunggongvirae</taxon>
        <taxon>Uroviricota</taxon>
        <taxon>Caudoviricetes</taxon>
    </lineage>
</organism>
<feature type="domain" description="DUF8088" evidence="1">
    <location>
        <begin position="4"/>
        <end position="45"/>
    </location>
</feature>
<evidence type="ECO:0000259" key="1">
    <source>
        <dbReference type="Pfam" id="PF26338"/>
    </source>
</evidence>
<name>A0AAU7YNI5_9CAUD</name>
<reference evidence="2" key="1">
    <citation type="submission" date="2024-06" db="EMBL/GenBank/DDBJ databases">
        <authorList>
            <person name="Guo B."/>
        </authorList>
    </citation>
    <scope>NUCLEOTIDE SEQUENCE</scope>
</reference>
<evidence type="ECO:0000313" key="2">
    <source>
        <dbReference type="EMBL" id="XCA48754.1"/>
    </source>
</evidence>
<dbReference type="InterPro" id="IPR058401">
    <property type="entry name" value="DUF8088"/>
</dbReference>
<dbReference type="Pfam" id="PF26338">
    <property type="entry name" value="DUF8088"/>
    <property type="match status" value="1"/>
</dbReference>
<proteinExistence type="predicted"/>
<protein>
    <recommendedName>
        <fullName evidence="1">DUF8088 domain-containing protein</fullName>
    </recommendedName>
</protein>
<accession>A0AAU7YNI5</accession>
<gene>
    <name evidence="2" type="ORF">PMBFJFDG_00035</name>
</gene>
<sequence length="106" mass="12250">MNTVIIKFGQGTPAWEDMTEIVKFLGKRGYAIEPEEEIGTVKLAKKIKEEPEVRHVSNLKVGDQVMYQDEVETIHSISRDKYGEYDVQIGCYQEKFCQTSEFEVIE</sequence>